<protein>
    <submittedName>
        <fullName evidence="2">Uncharacterized protein</fullName>
    </submittedName>
</protein>
<organism evidence="2 3">
    <name type="scientific">Tuber magnatum</name>
    <name type="common">white Piedmont truffle</name>
    <dbReference type="NCBI Taxonomy" id="42249"/>
    <lineage>
        <taxon>Eukaryota</taxon>
        <taxon>Fungi</taxon>
        <taxon>Dikarya</taxon>
        <taxon>Ascomycota</taxon>
        <taxon>Pezizomycotina</taxon>
        <taxon>Pezizomycetes</taxon>
        <taxon>Pezizales</taxon>
        <taxon>Tuberaceae</taxon>
        <taxon>Tuber</taxon>
    </lineage>
</organism>
<keyword evidence="1" id="KW-0472">Membrane</keyword>
<sequence>MTPLPAQYLFINAPASFFSSLSTNKGLRILGDDKKRAHYSEEFREQLANRDRRVSWRSVGCGFSYFAVVLSVSFLLLSSALPVLQWPSWSKWDWGRG</sequence>
<feature type="transmembrane region" description="Helical" evidence="1">
    <location>
        <begin position="62"/>
        <end position="84"/>
    </location>
</feature>
<evidence type="ECO:0000313" key="2">
    <source>
        <dbReference type="EMBL" id="PWW79067.1"/>
    </source>
</evidence>
<gene>
    <name evidence="2" type="ORF">C7212DRAFT_291074</name>
</gene>
<keyword evidence="1" id="KW-0812">Transmembrane</keyword>
<reference evidence="2 3" key="1">
    <citation type="submission" date="2018-03" db="EMBL/GenBank/DDBJ databases">
        <title>Genomes of Pezizomycetes fungi and the evolution of truffles.</title>
        <authorList>
            <person name="Murat C."/>
            <person name="Payen T."/>
            <person name="Noel B."/>
            <person name="Kuo A."/>
            <person name="Martin F.M."/>
        </authorList>
    </citation>
    <scope>NUCLEOTIDE SEQUENCE [LARGE SCALE GENOMIC DNA]</scope>
    <source>
        <strain evidence="2">091103-1</strain>
    </source>
</reference>
<keyword evidence="3" id="KW-1185">Reference proteome</keyword>
<evidence type="ECO:0000256" key="1">
    <source>
        <dbReference type="SAM" id="Phobius"/>
    </source>
</evidence>
<accession>A0A317T047</accession>
<proteinExistence type="predicted"/>
<dbReference type="EMBL" id="PYWC01000011">
    <property type="protein sequence ID" value="PWW79067.1"/>
    <property type="molecule type" value="Genomic_DNA"/>
</dbReference>
<keyword evidence="1" id="KW-1133">Transmembrane helix</keyword>
<comment type="caution">
    <text evidence="2">The sequence shown here is derived from an EMBL/GenBank/DDBJ whole genome shotgun (WGS) entry which is preliminary data.</text>
</comment>
<name>A0A317T047_9PEZI</name>
<evidence type="ECO:0000313" key="3">
    <source>
        <dbReference type="Proteomes" id="UP000246991"/>
    </source>
</evidence>
<dbReference type="Proteomes" id="UP000246991">
    <property type="component" value="Unassembled WGS sequence"/>
</dbReference>
<dbReference type="AlphaFoldDB" id="A0A317T047"/>